<proteinExistence type="predicted"/>
<dbReference type="KEGG" id="acep:105618432"/>
<evidence type="ECO:0000256" key="1">
    <source>
        <dbReference type="SAM" id="MobiDB-lite"/>
    </source>
</evidence>
<dbReference type="Proteomes" id="UP000005205">
    <property type="component" value="Unassembled WGS sequence"/>
</dbReference>
<name>A0A158NCV5_ATTCE</name>
<organism evidence="2 3">
    <name type="scientific">Atta cephalotes</name>
    <name type="common">Leafcutter ant</name>
    <dbReference type="NCBI Taxonomy" id="12957"/>
    <lineage>
        <taxon>Eukaryota</taxon>
        <taxon>Metazoa</taxon>
        <taxon>Ecdysozoa</taxon>
        <taxon>Arthropoda</taxon>
        <taxon>Hexapoda</taxon>
        <taxon>Insecta</taxon>
        <taxon>Pterygota</taxon>
        <taxon>Neoptera</taxon>
        <taxon>Endopterygota</taxon>
        <taxon>Hymenoptera</taxon>
        <taxon>Apocrita</taxon>
        <taxon>Aculeata</taxon>
        <taxon>Formicoidea</taxon>
        <taxon>Formicidae</taxon>
        <taxon>Myrmicinae</taxon>
        <taxon>Atta</taxon>
    </lineage>
</organism>
<keyword evidence="3" id="KW-1185">Reference proteome</keyword>
<sequence>MSSRNISSERRSKSILNRKKPVSAGTLPQKTRSSKNEDIVKSCATKSRGLRGRRLLSRRENKMLCDDAKHKVRLSDETSVASAGNNDLIYILRKEIHDWRVSEQLTDRFERDYCLIEDEMEKSSIQENRETIIKDLSDVLQELPNSIAIDHLTRRT</sequence>
<accession>A0A158NCV5</accession>
<dbReference type="InParanoid" id="A0A158NCV5"/>
<dbReference type="OrthoDB" id="7543095at2759"/>
<feature type="region of interest" description="Disordered" evidence="1">
    <location>
        <begin position="1"/>
        <end position="38"/>
    </location>
</feature>
<gene>
    <name evidence="2" type="primary">105618432</name>
</gene>
<reference evidence="3" key="1">
    <citation type="journal article" date="2011" name="PLoS Genet.">
        <title>The genome sequence of the leaf-cutter ant Atta cephalotes reveals insights into its obligate symbiotic lifestyle.</title>
        <authorList>
            <person name="Suen G."/>
            <person name="Teiling C."/>
            <person name="Li L."/>
            <person name="Holt C."/>
            <person name="Abouheif E."/>
            <person name="Bornberg-Bauer E."/>
            <person name="Bouffard P."/>
            <person name="Caldera E.J."/>
            <person name="Cash E."/>
            <person name="Cavanaugh A."/>
            <person name="Denas O."/>
            <person name="Elhaik E."/>
            <person name="Fave M.J."/>
            <person name="Gadau J."/>
            <person name="Gibson J.D."/>
            <person name="Graur D."/>
            <person name="Grubbs K.J."/>
            <person name="Hagen D.E."/>
            <person name="Harkins T.T."/>
            <person name="Helmkampf M."/>
            <person name="Hu H."/>
            <person name="Johnson B.R."/>
            <person name="Kim J."/>
            <person name="Marsh S.E."/>
            <person name="Moeller J.A."/>
            <person name="Munoz-Torres M.C."/>
            <person name="Murphy M.C."/>
            <person name="Naughton M.C."/>
            <person name="Nigam S."/>
            <person name="Overson R."/>
            <person name="Rajakumar R."/>
            <person name="Reese J.T."/>
            <person name="Scott J.J."/>
            <person name="Smith C.R."/>
            <person name="Tao S."/>
            <person name="Tsutsui N.D."/>
            <person name="Viljakainen L."/>
            <person name="Wissler L."/>
            <person name="Yandell M.D."/>
            <person name="Zimmer F."/>
            <person name="Taylor J."/>
            <person name="Slater S.C."/>
            <person name="Clifton S.W."/>
            <person name="Warren W.C."/>
            <person name="Elsik C.G."/>
            <person name="Smith C.D."/>
            <person name="Weinstock G.M."/>
            <person name="Gerardo N.M."/>
            <person name="Currie C.R."/>
        </authorList>
    </citation>
    <scope>NUCLEOTIDE SEQUENCE [LARGE SCALE GENOMIC DNA]</scope>
</reference>
<dbReference type="EnsemblMetazoa" id="XM_012199973.1">
    <property type="protein sequence ID" value="XP_012055363.1"/>
    <property type="gene ID" value="LOC105618432"/>
</dbReference>
<dbReference type="AlphaFoldDB" id="A0A158NCV5"/>
<reference evidence="2" key="2">
    <citation type="submission" date="2016-04" db="UniProtKB">
        <authorList>
            <consortium name="EnsemblMetazoa"/>
        </authorList>
    </citation>
    <scope>IDENTIFICATION</scope>
</reference>
<dbReference type="EMBL" id="ADTU01011894">
    <property type="status" value="NOT_ANNOTATED_CDS"/>
    <property type="molecule type" value="Genomic_DNA"/>
</dbReference>
<evidence type="ECO:0000313" key="2">
    <source>
        <dbReference type="EnsemblMetazoa" id="XP_012055363.1"/>
    </source>
</evidence>
<protein>
    <submittedName>
        <fullName evidence="2">Uncharacterized protein</fullName>
    </submittedName>
</protein>
<evidence type="ECO:0000313" key="3">
    <source>
        <dbReference type="Proteomes" id="UP000005205"/>
    </source>
</evidence>